<dbReference type="AlphaFoldDB" id="A0AAV2DB47"/>
<evidence type="ECO:0000313" key="2">
    <source>
        <dbReference type="EMBL" id="CAL1370303.1"/>
    </source>
</evidence>
<keyword evidence="3" id="KW-1185">Reference proteome</keyword>
<evidence type="ECO:0000256" key="1">
    <source>
        <dbReference type="SAM" id="MobiDB-lite"/>
    </source>
</evidence>
<dbReference type="Proteomes" id="UP001497516">
    <property type="component" value="Chromosome 2"/>
</dbReference>
<organism evidence="2 3">
    <name type="scientific">Linum trigynum</name>
    <dbReference type="NCBI Taxonomy" id="586398"/>
    <lineage>
        <taxon>Eukaryota</taxon>
        <taxon>Viridiplantae</taxon>
        <taxon>Streptophyta</taxon>
        <taxon>Embryophyta</taxon>
        <taxon>Tracheophyta</taxon>
        <taxon>Spermatophyta</taxon>
        <taxon>Magnoliopsida</taxon>
        <taxon>eudicotyledons</taxon>
        <taxon>Gunneridae</taxon>
        <taxon>Pentapetalae</taxon>
        <taxon>rosids</taxon>
        <taxon>fabids</taxon>
        <taxon>Malpighiales</taxon>
        <taxon>Linaceae</taxon>
        <taxon>Linum</taxon>
    </lineage>
</organism>
<evidence type="ECO:0000313" key="3">
    <source>
        <dbReference type="Proteomes" id="UP001497516"/>
    </source>
</evidence>
<sequence length="128" mass="14524">MQIEAYHQGQAQINGSLTRLAVSWGISRPTIVIQKEAQLQVGNSHPEQDESFESTIEAQETSPEVFDIEIQADQLQDIQSQTIIQDQDKEEYIEISPMEGPLFDTCCEEYEDFDDEEAIEDVLVEKSA</sequence>
<accession>A0AAV2DB47</accession>
<name>A0AAV2DB47_9ROSI</name>
<proteinExistence type="predicted"/>
<gene>
    <name evidence="2" type="ORF">LTRI10_LOCUS12453</name>
</gene>
<dbReference type="EMBL" id="OZ034815">
    <property type="protein sequence ID" value="CAL1370303.1"/>
    <property type="molecule type" value="Genomic_DNA"/>
</dbReference>
<protein>
    <submittedName>
        <fullName evidence="2">Uncharacterized protein</fullName>
    </submittedName>
</protein>
<reference evidence="2 3" key="1">
    <citation type="submission" date="2024-04" db="EMBL/GenBank/DDBJ databases">
        <authorList>
            <person name="Fracassetti M."/>
        </authorList>
    </citation>
    <scope>NUCLEOTIDE SEQUENCE [LARGE SCALE GENOMIC DNA]</scope>
</reference>
<feature type="region of interest" description="Disordered" evidence="1">
    <location>
        <begin position="40"/>
        <end position="59"/>
    </location>
</feature>